<dbReference type="EMBL" id="FUYF01000001">
    <property type="protein sequence ID" value="SKA73972.1"/>
    <property type="molecule type" value="Genomic_DNA"/>
</dbReference>
<sequence length="67" mass="6980">MRQKGSGGPAGPEEESFAIARNISDCRKVLSPTRCGGSPLAEGAKESTIYQTRRLALSGSLLPSSNS</sequence>
<evidence type="ECO:0000313" key="1">
    <source>
        <dbReference type="EMBL" id="SKA73972.1"/>
    </source>
</evidence>
<reference evidence="1 2" key="1">
    <citation type="submission" date="2017-02" db="EMBL/GenBank/DDBJ databases">
        <authorList>
            <person name="Peterson S.W."/>
        </authorList>
    </citation>
    <scope>NUCLEOTIDE SEQUENCE [LARGE SCALE GENOMIC DNA]</scope>
    <source>
        <strain evidence="1 2">ATCC 27749</strain>
    </source>
</reference>
<keyword evidence="2" id="KW-1185">Reference proteome</keyword>
<organism evidence="1 2">
    <name type="scientific">Gemmiger formicilis</name>
    <dbReference type="NCBI Taxonomy" id="745368"/>
    <lineage>
        <taxon>Bacteria</taxon>
        <taxon>Bacillati</taxon>
        <taxon>Bacillota</taxon>
        <taxon>Clostridia</taxon>
        <taxon>Eubacteriales</taxon>
        <taxon>Gemmiger</taxon>
    </lineage>
</organism>
<evidence type="ECO:0000313" key="2">
    <source>
        <dbReference type="Proteomes" id="UP000190286"/>
    </source>
</evidence>
<name>A0A1T4W9K7_9FIRM</name>
<accession>A0A1T4W9K7</accession>
<gene>
    <name evidence="1" type="ORF">SAMN02745178_00242</name>
</gene>
<proteinExistence type="predicted"/>
<dbReference type="Proteomes" id="UP000190286">
    <property type="component" value="Unassembled WGS sequence"/>
</dbReference>
<dbReference type="AlphaFoldDB" id="A0A1T4W9K7"/>
<protein>
    <submittedName>
        <fullName evidence="1">Uncharacterized protein</fullName>
    </submittedName>
</protein>